<evidence type="ECO:0000256" key="7">
    <source>
        <dbReference type="ARBA" id="ARBA00022813"/>
    </source>
</evidence>
<comment type="similarity">
    <text evidence="3">Belongs to the eukaryotic AdoMetDC family.</text>
</comment>
<dbReference type="OrthoDB" id="1068353at2759"/>
<keyword evidence="11" id="KW-0456">Lyase</keyword>
<comment type="caution">
    <text evidence="15">The sequence shown here is derived from an EMBL/GenBank/DDBJ whole genome shotgun (WGS) entry which is preliminary data.</text>
</comment>
<dbReference type="UniPathway" id="UPA00331">
    <property type="reaction ID" value="UER00451"/>
</dbReference>
<dbReference type="AlphaFoldDB" id="A0A8H8D8T1"/>
<dbReference type="Proteomes" id="UP000670092">
    <property type="component" value="Unassembled WGS sequence"/>
</dbReference>
<keyword evidence="9" id="KW-0620">Polyamine biosynthesis</keyword>
<evidence type="ECO:0000256" key="8">
    <source>
        <dbReference type="ARBA" id="ARBA00023066"/>
    </source>
</evidence>
<accession>A0A8H8D8T1</accession>
<evidence type="ECO:0000256" key="14">
    <source>
        <dbReference type="SAM" id="MobiDB-lite"/>
    </source>
</evidence>
<name>A0A8H8D8T1_AJECA</name>
<comment type="pathway">
    <text evidence="2">Amine and polyamine biosynthesis; S-adenosylmethioninamine biosynthesis; S-adenosylmethioninamine from S-adenosyl-L-methionine: step 1/1.</text>
</comment>
<dbReference type="GO" id="GO:0008295">
    <property type="term" value="P:spermidine biosynthetic process"/>
    <property type="evidence" value="ECO:0007669"/>
    <property type="project" value="UniProtKB-KW"/>
</dbReference>
<keyword evidence="13" id="KW-0670">Pyruvate</keyword>
<dbReference type="PROSITE" id="PS01336">
    <property type="entry name" value="ADOMETDC"/>
    <property type="match status" value="1"/>
</dbReference>
<dbReference type="EC" id="4.1.1.50" evidence="4"/>
<evidence type="ECO:0000313" key="16">
    <source>
        <dbReference type="Proteomes" id="UP000670092"/>
    </source>
</evidence>
<evidence type="ECO:0000256" key="9">
    <source>
        <dbReference type="ARBA" id="ARBA00023115"/>
    </source>
</evidence>
<feature type="compositionally biased region" description="Polar residues" evidence="14">
    <location>
        <begin position="474"/>
        <end position="489"/>
    </location>
</feature>
<evidence type="ECO:0000256" key="11">
    <source>
        <dbReference type="ARBA" id="ARBA00023239"/>
    </source>
</evidence>
<dbReference type="NCBIfam" id="TIGR00535">
    <property type="entry name" value="SAM_DCase"/>
    <property type="match status" value="1"/>
</dbReference>
<evidence type="ECO:0000256" key="1">
    <source>
        <dbReference type="ARBA" id="ARBA00001928"/>
    </source>
</evidence>
<dbReference type="Gene3D" id="3.60.90.10">
    <property type="entry name" value="S-adenosylmethionine decarboxylase"/>
    <property type="match status" value="1"/>
</dbReference>
<evidence type="ECO:0000256" key="13">
    <source>
        <dbReference type="ARBA" id="ARBA00023317"/>
    </source>
</evidence>
<sequence>MVNIEIPKNYTASPSSFMGTSSLTINHEATLDLDSSNAFEGPEKLLEVWFGPSPRDFLGSTEPKGLKVVPVEIWKDMLDLVSCKVLSIIESDDVDAYLLSESSMFVFPHKLILKTCGTTTLLSGLPRILEIAALYAGFPKNTAPASLGIKTAAAPYRVFYSRKNFLFPDRQRGPHRSWRDEVKAMDQLFLGGSAYMIGKMNGEHWYLYLTEPYTVLTPPSTPSNDTAVKVLDFPEHPKTIAASAANSTQEQEEDDETLEILMTDLDEENAKQFYLDHASAVATEGHHRYKYQRQAKNNINQDDEHLDVFSNTSDSSDDLGSDMDQQSLPPELTTEGHGLGTVVAESCGLSDIYPTSKYPGARVDAYLFTPCGFSANGVVPAPPSDTNATSKPISGSHYFTVHVTPEPHCSYASFETNVPQLQSGRGASEIVEHVVDIFKPGRFSVTLFEAKKRPDTNATNNNSTDNTNDVNGAVSASNRNANGESYQSHGDQRQLKRNQNAAVRDEKMERIPGYRRVDRIVHDLDGYDLVFRYYERNDWRGGAPRIGEHVL</sequence>
<feature type="region of interest" description="Disordered" evidence="14">
    <location>
        <begin position="454"/>
        <end position="507"/>
    </location>
</feature>
<evidence type="ECO:0000256" key="2">
    <source>
        <dbReference type="ARBA" id="ARBA00004911"/>
    </source>
</evidence>
<organism evidence="15 16">
    <name type="scientific">Ajellomyces capsulatus</name>
    <name type="common">Darling's disease fungus</name>
    <name type="synonym">Histoplasma capsulatum</name>
    <dbReference type="NCBI Taxonomy" id="5037"/>
    <lineage>
        <taxon>Eukaryota</taxon>
        <taxon>Fungi</taxon>
        <taxon>Dikarya</taxon>
        <taxon>Ascomycota</taxon>
        <taxon>Pezizomycotina</taxon>
        <taxon>Eurotiomycetes</taxon>
        <taxon>Eurotiomycetidae</taxon>
        <taxon>Onygenales</taxon>
        <taxon>Ajellomycetaceae</taxon>
        <taxon>Histoplasma</taxon>
    </lineage>
</organism>
<dbReference type="EMBL" id="JAEVHI010000001">
    <property type="protein sequence ID" value="KAG5305224.1"/>
    <property type="molecule type" value="Genomic_DNA"/>
</dbReference>
<dbReference type="Pfam" id="PF01536">
    <property type="entry name" value="SAM_decarbox"/>
    <property type="match status" value="1"/>
</dbReference>
<dbReference type="InterPro" id="IPR016067">
    <property type="entry name" value="S-AdoMet_deCO2ase_core"/>
</dbReference>
<proteinExistence type="inferred from homology"/>
<evidence type="ECO:0000256" key="5">
    <source>
        <dbReference type="ARBA" id="ARBA00022691"/>
    </source>
</evidence>
<dbReference type="GO" id="GO:0006597">
    <property type="term" value="P:spermine biosynthetic process"/>
    <property type="evidence" value="ECO:0007669"/>
    <property type="project" value="InterPro"/>
</dbReference>
<gene>
    <name evidence="15" type="primary">SPE2</name>
    <name evidence="15" type="ORF">I7I52_03812</name>
</gene>
<dbReference type="InterPro" id="IPR001985">
    <property type="entry name" value="S-AdoMet_decarboxylase_euk"/>
</dbReference>
<evidence type="ECO:0000256" key="12">
    <source>
        <dbReference type="ARBA" id="ARBA00023270"/>
    </source>
</evidence>
<dbReference type="SUPFAM" id="SSF56276">
    <property type="entry name" value="S-adenosylmethionine decarboxylase"/>
    <property type="match status" value="1"/>
</dbReference>
<keyword evidence="8" id="KW-0745">Spermidine biosynthesis</keyword>
<dbReference type="GO" id="GO:0005829">
    <property type="term" value="C:cytosol"/>
    <property type="evidence" value="ECO:0007669"/>
    <property type="project" value="TreeGrafter"/>
</dbReference>
<keyword evidence="6" id="KW-0210">Decarboxylase</keyword>
<evidence type="ECO:0000256" key="10">
    <source>
        <dbReference type="ARBA" id="ARBA00023145"/>
    </source>
</evidence>
<evidence type="ECO:0000256" key="4">
    <source>
        <dbReference type="ARBA" id="ARBA00012357"/>
    </source>
</evidence>
<evidence type="ECO:0000256" key="3">
    <source>
        <dbReference type="ARBA" id="ARBA00008466"/>
    </source>
</evidence>
<feature type="compositionally biased region" description="Low complexity" evidence="14">
    <location>
        <begin position="456"/>
        <end position="471"/>
    </location>
</feature>
<evidence type="ECO:0000313" key="15">
    <source>
        <dbReference type="EMBL" id="KAG5305224.1"/>
    </source>
</evidence>
<feature type="region of interest" description="Disordered" evidence="14">
    <location>
        <begin position="299"/>
        <end position="334"/>
    </location>
</feature>
<dbReference type="PANTHER" id="PTHR11570">
    <property type="entry name" value="S-ADENOSYLMETHIONINE DECARBOXYLASE"/>
    <property type="match status" value="1"/>
</dbReference>
<evidence type="ECO:0000256" key="6">
    <source>
        <dbReference type="ARBA" id="ARBA00022793"/>
    </source>
</evidence>
<dbReference type="GO" id="GO:0004014">
    <property type="term" value="F:adenosylmethionine decarboxylase activity"/>
    <property type="evidence" value="ECO:0007669"/>
    <property type="project" value="UniProtKB-EC"/>
</dbReference>
<protein>
    <recommendedName>
        <fullName evidence="4">adenosylmethionine decarboxylase</fullName>
        <ecNumber evidence="4">4.1.1.50</ecNumber>
    </recommendedName>
</protein>
<reference evidence="15 16" key="1">
    <citation type="submission" date="2021-01" db="EMBL/GenBank/DDBJ databases">
        <title>Chromosome-level genome assembly of a human fungal pathogen reveals clustering of transcriptionally co-regulated genes.</title>
        <authorList>
            <person name="Voorhies M."/>
            <person name="Cohen S."/>
            <person name="Shea T.P."/>
            <person name="Petrus S."/>
            <person name="Munoz J.F."/>
            <person name="Poplawski S."/>
            <person name="Goldman W.E."/>
            <person name="Michael T."/>
            <person name="Cuomo C.A."/>
            <person name="Sil A."/>
            <person name="Beyhan S."/>
        </authorList>
    </citation>
    <scope>NUCLEOTIDE SEQUENCE [LARGE SCALE GENOMIC DNA]</scope>
    <source>
        <strain evidence="15 16">G184AR</strain>
    </source>
</reference>
<keyword evidence="7" id="KW-0068">Autocatalytic cleavage</keyword>
<dbReference type="InterPro" id="IPR018166">
    <property type="entry name" value="S-AdoMet_deCO2ase_CS"/>
</dbReference>
<comment type="cofactor">
    <cofactor evidence="1">
        <name>pyruvate</name>
        <dbReference type="ChEBI" id="CHEBI:15361"/>
    </cofactor>
</comment>
<keyword evidence="10" id="KW-0865">Zymogen</keyword>
<keyword evidence="12" id="KW-0704">Schiff base</keyword>
<dbReference type="PANTHER" id="PTHR11570:SF0">
    <property type="entry name" value="S-ADENOSYLMETHIONINE DECARBOXYLASE PROENZYME"/>
    <property type="match status" value="1"/>
</dbReference>
<dbReference type="InterPro" id="IPR048283">
    <property type="entry name" value="AdoMetDC-like"/>
</dbReference>
<dbReference type="VEuPathDB" id="FungiDB:I7I52_03812"/>
<keyword evidence="5" id="KW-0949">S-adenosyl-L-methionine</keyword>